<keyword evidence="1" id="KW-0472">Membrane</keyword>
<sequence length="118" mass="14000">MRTQYLLRYRDATSLNIKAMKMMQLGIRTEIDFIISMKEREVYGRGHMDIRIFLPIFIIATSSVYDTAQTATKHDRWEFSKDEKIKFKAMVKMKSRLASMLVYLILDLGSHLSITYWH</sequence>
<keyword evidence="1" id="KW-0812">Transmembrane</keyword>
<dbReference type="EMBL" id="CAJVPI010000045">
    <property type="protein sequence ID" value="CAG8465524.1"/>
    <property type="molecule type" value="Genomic_DNA"/>
</dbReference>
<accession>A0A9N8YZ88</accession>
<keyword evidence="3" id="KW-1185">Reference proteome</keyword>
<dbReference type="Proteomes" id="UP000789739">
    <property type="component" value="Unassembled WGS sequence"/>
</dbReference>
<proteinExistence type="predicted"/>
<comment type="caution">
    <text evidence="2">The sequence shown here is derived from an EMBL/GenBank/DDBJ whole genome shotgun (WGS) entry which is preliminary data.</text>
</comment>
<evidence type="ECO:0000313" key="3">
    <source>
        <dbReference type="Proteomes" id="UP000789739"/>
    </source>
</evidence>
<protein>
    <submittedName>
        <fullName evidence="2">5951_t:CDS:1</fullName>
    </submittedName>
</protein>
<name>A0A9N8YZ88_9GLOM</name>
<feature type="transmembrane region" description="Helical" evidence="1">
    <location>
        <begin position="97"/>
        <end position="117"/>
    </location>
</feature>
<organism evidence="2 3">
    <name type="scientific">Paraglomus brasilianum</name>
    <dbReference type="NCBI Taxonomy" id="144538"/>
    <lineage>
        <taxon>Eukaryota</taxon>
        <taxon>Fungi</taxon>
        <taxon>Fungi incertae sedis</taxon>
        <taxon>Mucoromycota</taxon>
        <taxon>Glomeromycotina</taxon>
        <taxon>Glomeromycetes</taxon>
        <taxon>Paraglomerales</taxon>
        <taxon>Paraglomeraceae</taxon>
        <taxon>Paraglomus</taxon>
    </lineage>
</organism>
<reference evidence="2" key="1">
    <citation type="submission" date="2021-06" db="EMBL/GenBank/DDBJ databases">
        <authorList>
            <person name="Kallberg Y."/>
            <person name="Tangrot J."/>
            <person name="Rosling A."/>
        </authorList>
    </citation>
    <scope>NUCLEOTIDE SEQUENCE</scope>
    <source>
        <strain evidence="2">BR232B</strain>
    </source>
</reference>
<keyword evidence="1" id="KW-1133">Transmembrane helix</keyword>
<evidence type="ECO:0000313" key="2">
    <source>
        <dbReference type="EMBL" id="CAG8465524.1"/>
    </source>
</evidence>
<gene>
    <name evidence="2" type="ORF">PBRASI_LOCUS810</name>
</gene>
<evidence type="ECO:0000256" key="1">
    <source>
        <dbReference type="SAM" id="Phobius"/>
    </source>
</evidence>
<dbReference type="AlphaFoldDB" id="A0A9N8YZ88"/>